<dbReference type="NCBIfam" id="NF003810">
    <property type="entry name" value="PRK05399.1"/>
    <property type="match status" value="1"/>
</dbReference>
<dbReference type="PIRSF" id="PIRSF037677">
    <property type="entry name" value="DNA_mis_repair_Msh6"/>
    <property type="match status" value="1"/>
</dbReference>
<feature type="compositionally biased region" description="Low complexity" evidence="9">
    <location>
        <begin position="751"/>
        <end position="772"/>
    </location>
</feature>
<accession>M1XLM8</accession>
<protein>
    <recommendedName>
        <fullName evidence="7">DNA mismatch repair protein MutS</fullName>
    </recommendedName>
</protein>
<dbReference type="InterPro" id="IPR000432">
    <property type="entry name" value="DNA_mismatch_repair_MutS_C"/>
</dbReference>
<feature type="compositionally biased region" description="Acidic residues" evidence="9">
    <location>
        <begin position="854"/>
        <end position="866"/>
    </location>
</feature>
<evidence type="ECO:0000313" key="11">
    <source>
        <dbReference type="EMBL" id="CCQ37998.1"/>
    </source>
</evidence>
<evidence type="ECO:0000313" key="12">
    <source>
        <dbReference type="Proteomes" id="UP000011867"/>
    </source>
</evidence>
<dbReference type="Gene3D" id="3.40.1170.10">
    <property type="entry name" value="DNA repair protein MutS, domain I"/>
    <property type="match status" value="1"/>
</dbReference>
<keyword evidence="2 8" id="KW-0547">Nucleotide-binding</keyword>
<dbReference type="KEGG" id="nmo:Nmlp_3886"/>
<comment type="similarity">
    <text evidence="1 8">Belongs to the DNA mismatch repair MutS family.</text>
</comment>
<keyword evidence="12" id="KW-1185">Reference proteome</keyword>
<dbReference type="OrthoDB" id="146065at2157"/>
<dbReference type="NCBIfam" id="TIGR01070">
    <property type="entry name" value="mutS1"/>
    <property type="match status" value="1"/>
</dbReference>
<feature type="region of interest" description="Disordered" evidence="9">
    <location>
        <begin position="900"/>
        <end position="922"/>
    </location>
</feature>
<evidence type="ECO:0000256" key="2">
    <source>
        <dbReference type="ARBA" id="ARBA00022741"/>
    </source>
</evidence>
<dbReference type="SUPFAM" id="SSF53150">
    <property type="entry name" value="DNA repair protein MutS, domain II"/>
    <property type="match status" value="1"/>
</dbReference>
<evidence type="ECO:0000256" key="5">
    <source>
        <dbReference type="ARBA" id="ARBA00023125"/>
    </source>
</evidence>
<dbReference type="InterPro" id="IPR017261">
    <property type="entry name" value="DNA_mismatch_repair_MutS/MSH"/>
</dbReference>
<dbReference type="GeneID" id="14652127"/>
<dbReference type="Pfam" id="PF05188">
    <property type="entry name" value="MutS_II"/>
    <property type="match status" value="1"/>
</dbReference>
<dbReference type="Gene3D" id="3.40.50.300">
    <property type="entry name" value="P-loop containing nucleotide triphosphate hydrolases"/>
    <property type="match status" value="1"/>
</dbReference>
<keyword evidence="4" id="KW-0067">ATP-binding</keyword>
<feature type="region of interest" description="Disordered" evidence="9">
    <location>
        <begin position="823"/>
        <end position="874"/>
    </location>
</feature>
<proteinExistence type="inferred from homology"/>
<dbReference type="GO" id="GO:0006298">
    <property type="term" value="P:mismatch repair"/>
    <property type="evidence" value="ECO:0007669"/>
    <property type="project" value="UniProtKB-UniRule"/>
</dbReference>
<reference evidence="11 12" key="1">
    <citation type="journal article" date="2013" name="Genome Announc.">
        <title>Genome of the haloarchaeon Natronomonas moolapensis, a neutrophilic member of a previously haloalkaliphilic genus.</title>
        <authorList>
            <person name="Dyall-Smith M.L."/>
            <person name="Pfeiffer F."/>
            <person name="Oberwinkler T."/>
            <person name="Klee K."/>
            <person name="Rampp M."/>
            <person name="Palm P."/>
            <person name="Gross K."/>
            <person name="Schuster S.C."/>
            <person name="Oesterhelt D."/>
        </authorList>
    </citation>
    <scope>NUCLEOTIDE SEQUENCE [LARGE SCALE GENOMIC DNA]</scope>
    <source>
        <strain evidence="12">DSM 18674 / JCM 14361 / 8.8.11</strain>
    </source>
</reference>
<gene>
    <name evidence="11" type="primary">mutS1b</name>
    <name evidence="11" type="ordered locus">Nmlp_3886</name>
</gene>
<dbReference type="Pfam" id="PF05192">
    <property type="entry name" value="MutS_III"/>
    <property type="match status" value="1"/>
</dbReference>
<evidence type="ECO:0000256" key="9">
    <source>
        <dbReference type="SAM" id="MobiDB-lite"/>
    </source>
</evidence>
<dbReference type="InterPro" id="IPR005748">
    <property type="entry name" value="DNA_mismatch_repair_MutS"/>
</dbReference>
<dbReference type="FunFam" id="3.40.50.300:FF:000870">
    <property type="entry name" value="MutS protein homolog 4"/>
    <property type="match status" value="1"/>
</dbReference>
<dbReference type="InterPro" id="IPR016151">
    <property type="entry name" value="DNA_mismatch_repair_MutS_N"/>
</dbReference>
<dbReference type="InterPro" id="IPR007860">
    <property type="entry name" value="DNA_mmatch_repair_MutS_con_dom"/>
</dbReference>
<dbReference type="InterPro" id="IPR036678">
    <property type="entry name" value="MutS_con_dom_sf"/>
</dbReference>
<dbReference type="GO" id="GO:0005524">
    <property type="term" value="F:ATP binding"/>
    <property type="evidence" value="ECO:0007669"/>
    <property type="project" value="UniProtKB-UniRule"/>
</dbReference>
<evidence type="ECO:0000256" key="8">
    <source>
        <dbReference type="RuleBase" id="RU003756"/>
    </source>
</evidence>
<dbReference type="Gene3D" id="1.10.1420.10">
    <property type="match status" value="2"/>
</dbReference>
<feature type="domain" description="DNA mismatch repair proteins mutS family" evidence="10">
    <location>
        <begin position="683"/>
        <end position="699"/>
    </location>
</feature>
<dbReference type="HOGENOM" id="CLU_002472_1_3_2"/>
<dbReference type="CDD" id="cd03284">
    <property type="entry name" value="ABC_MutS1"/>
    <property type="match status" value="1"/>
</dbReference>
<evidence type="ECO:0000256" key="1">
    <source>
        <dbReference type="ARBA" id="ARBA00006271"/>
    </source>
</evidence>
<dbReference type="SUPFAM" id="SSF55271">
    <property type="entry name" value="DNA repair protein MutS, domain I"/>
    <property type="match status" value="1"/>
</dbReference>
<evidence type="ECO:0000259" key="10">
    <source>
        <dbReference type="PROSITE" id="PS00486"/>
    </source>
</evidence>
<dbReference type="STRING" id="268739.Nmlp_3886"/>
<feature type="region of interest" description="Disordered" evidence="9">
    <location>
        <begin position="751"/>
        <end position="774"/>
    </location>
</feature>
<dbReference type="EMBL" id="HF582854">
    <property type="protein sequence ID" value="CCQ37998.1"/>
    <property type="molecule type" value="Genomic_DNA"/>
</dbReference>
<dbReference type="InterPro" id="IPR027417">
    <property type="entry name" value="P-loop_NTPase"/>
</dbReference>
<dbReference type="InterPro" id="IPR007695">
    <property type="entry name" value="DNA_mismatch_repair_MutS-lik_N"/>
</dbReference>
<dbReference type="Pfam" id="PF01624">
    <property type="entry name" value="MutS_I"/>
    <property type="match status" value="1"/>
</dbReference>
<keyword evidence="5 8" id="KW-0238">DNA-binding</keyword>
<dbReference type="InterPro" id="IPR007696">
    <property type="entry name" value="DNA_mismatch_repair_MutS_core"/>
</dbReference>
<evidence type="ECO:0000256" key="4">
    <source>
        <dbReference type="ARBA" id="ARBA00022840"/>
    </source>
</evidence>
<dbReference type="eggNOG" id="arCOG02896">
    <property type="taxonomic scope" value="Archaea"/>
</dbReference>
<dbReference type="InterPro" id="IPR007861">
    <property type="entry name" value="DNA_mismatch_repair_MutS_clamp"/>
</dbReference>
<dbReference type="SUPFAM" id="SSF48334">
    <property type="entry name" value="DNA repair protein MutS, domain III"/>
    <property type="match status" value="1"/>
</dbReference>
<dbReference type="SMART" id="SM00533">
    <property type="entry name" value="MUTSd"/>
    <property type="match status" value="1"/>
</dbReference>
<dbReference type="RefSeq" id="WP_015410725.1">
    <property type="nucleotide sequence ID" value="NC_020388.1"/>
</dbReference>
<evidence type="ECO:0000256" key="7">
    <source>
        <dbReference type="NCBIfam" id="TIGR01070"/>
    </source>
</evidence>
<dbReference type="Pfam" id="PF00488">
    <property type="entry name" value="MutS_V"/>
    <property type="match status" value="1"/>
</dbReference>
<keyword evidence="6 8" id="KW-0234">DNA repair</keyword>
<dbReference type="AlphaFoldDB" id="M1XLM8"/>
<dbReference type="SUPFAM" id="SSF52540">
    <property type="entry name" value="P-loop containing nucleoside triphosphate hydrolases"/>
    <property type="match status" value="1"/>
</dbReference>
<keyword evidence="3 8" id="KW-0227">DNA damage</keyword>
<evidence type="ECO:0000256" key="3">
    <source>
        <dbReference type="ARBA" id="ARBA00022763"/>
    </source>
</evidence>
<feature type="compositionally biased region" description="Basic and acidic residues" evidence="9">
    <location>
        <begin position="844"/>
        <end position="853"/>
    </location>
</feature>
<dbReference type="SMART" id="SM00534">
    <property type="entry name" value="MUTSac"/>
    <property type="match status" value="1"/>
</dbReference>
<organism evidence="11 12">
    <name type="scientific">Natronomonas moolapensis (strain DSM 18674 / CECT 7526 / JCM 14361 / 8.8.11)</name>
    <dbReference type="NCBI Taxonomy" id="268739"/>
    <lineage>
        <taxon>Archaea</taxon>
        <taxon>Methanobacteriati</taxon>
        <taxon>Methanobacteriota</taxon>
        <taxon>Stenosarchaea group</taxon>
        <taxon>Halobacteria</taxon>
        <taxon>Halobacteriales</taxon>
        <taxon>Natronomonadaceae</taxon>
        <taxon>Natronomonas</taxon>
    </lineage>
</organism>
<dbReference type="InterPro" id="IPR045076">
    <property type="entry name" value="MutS"/>
</dbReference>
<dbReference type="PANTHER" id="PTHR11361:SF34">
    <property type="entry name" value="DNA MISMATCH REPAIR PROTEIN MSH1, MITOCHONDRIAL"/>
    <property type="match status" value="1"/>
</dbReference>
<dbReference type="GO" id="GO:0030983">
    <property type="term" value="F:mismatched DNA binding"/>
    <property type="evidence" value="ECO:0007669"/>
    <property type="project" value="InterPro"/>
</dbReference>
<dbReference type="InterPro" id="IPR036187">
    <property type="entry name" value="DNA_mismatch_repair_MutS_sf"/>
</dbReference>
<dbReference type="PANTHER" id="PTHR11361">
    <property type="entry name" value="DNA MISMATCH REPAIR PROTEIN MUTS FAMILY MEMBER"/>
    <property type="match status" value="1"/>
</dbReference>
<name>M1XLM8_NATM8</name>
<dbReference type="Proteomes" id="UP000011867">
    <property type="component" value="Chromosome"/>
</dbReference>
<dbReference type="Pfam" id="PF05190">
    <property type="entry name" value="MutS_IV"/>
    <property type="match status" value="1"/>
</dbReference>
<dbReference type="PROSITE" id="PS00486">
    <property type="entry name" value="DNA_MISMATCH_REPAIR_2"/>
    <property type="match status" value="1"/>
</dbReference>
<dbReference type="GO" id="GO:0140664">
    <property type="term" value="F:ATP-dependent DNA damage sensor activity"/>
    <property type="evidence" value="ECO:0007669"/>
    <property type="project" value="InterPro"/>
</dbReference>
<comment type="function">
    <text evidence="8">This protein is involved in the repair of mismatches in DNA.</text>
</comment>
<evidence type="ECO:0000256" key="6">
    <source>
        <dbReference type="ARBA" id="ARBA00023204"/>
    </source>
</evidence>
<dbReference type="Gene3D" id="3.30.420.110">
    <property type="entry name" value="MutS, connector domain"/>
    <property type="match status" value="1"/>
</dbReference>
<sequence>MSSGIVAEFFELKADSGADLLAMQMGDFYEFFGEDAELVGEELDLKISERSSGGERYAMAGVPVDELTPYIKALAERGHRVAVADQRDEDGDIVREVVRIVTPGTLLETDRSDAQYLASVACDGEDAYGLAVCDVTTGRFRATTLSGGDAAARTLSELYRFDPVEVLPGPRVRSDDDFLASVREELNARLTLHETEAFAPGRARHRLVEQFGDAPESVGLSETAVAAAGAAIDYVEATGVGALASITRIGAYEPDDHVAVDATTQRNLEVTEPMTPGGRTLFGTIDHTETSAGGRLLREWLTRPLRRAGTLEARHDAVDALLGDALVREGIAEALSGAYDVERAASRAVSGSADADALLRVRETLALVPDLYERIDGSPELADSPAAALFAELDRAAIADLRSELEALADDPPKTLHEGGLIERGYDETLDELVAHHEAALEFFETLEEREKRRHGFSRVTVGRNKTDGYYVQIPKSEAGSVPEEYEGIKTLKNAERYVFEALREKEREIFRLEEKRGEREYEAFCRLRASVADRADLLGAVGRALAELDAYCSLATHAARQGWTRPELADERVLDIEAGRHPVVETETQFVPNDLYLDRERRFLLVTGPNMSGKSTYMRQAALVTLLAQVGSFVPADSARVGMVDGIYTRVGALDELAGGRSTFMVEMEELSNILHSATDESLVVLDEVGRGTATYDGISIAWAATEYLHNEVGAFALFATHYHELTSLAEELPRVENVHVAVAGEPNAAVEAGTETETSTETEPSTDAASNGGVTFLRTIEPGATDRSYGVHVADLAGVPAPVVDRAGEVLRRLREERAIEARGGDSGAPVQTVFDLGSGEFHSDDGHPDGDDAVGESASDDGDAGAVDPEAAAVLDEIRETALAETSPVELMNRVGEWQRRLGEEPDADDRASGGERNG</sequence>